<dbReference type="AlphaFoldDB" id="A0A0A7G0L5"/>
<protein>
    <submittedName>
        <fullName evidence="2">Putative membrane protein</fullName>
    </submittedName>
</protein>
<accession>A0A0A7G0L5</accession>
<dbReference type="HOGENOM" id="CLU_1537388_0_0_9"/>
<keyword evidence="3" id="KW-1185">Reference proteome</keyword>
<evidence type="ECO:0000256" key="1">
    <source>
        <dbReference type="SAM" id="Phobius"/>
    </source>
</evidence>
<proteinExistence type="predicted"/>
<keyword evidence="1" id="KW-1133">Transmembrane helix</keyword>
<sequence length="174" mass="19734">MLYEHGGENIKIKEKGNRLLNFILDPVENNINSTGKLAILSIIVISILTILGSIIDFKYKIRESFMTIMMWELVFNLFKISIATLIVYILFDDDIRDRKGIKGALNLILIPSIARVIILFAGILLSPISLQIMNISSTLGLATFIIILYINLDKMKALSRNKRIFASIIMMIFI</sequence>
<dbReference type="Proteomes" id="UP000030635">
    <property type="component" value="Chromosome"/>
</dbReference>
<dbReference type="STRING" id="1561.NPD11_1938"/>
<feature type="transmembrane region" description="Helical" evidence="1">
    <location>
        <begin position="131"/>
        <end position="152"/>
    </location>
</feature>
<name>A0A0A7G0L5_9CLOT</name>
<evidence type="ECO:0000313" key="3">
    <source>
        <dbReference type="Proteomes" id="UP000030635"/>
    </source>
</evidence>
<feature type="transmembrane region" description="Helical" evidence="1">
    <location>
        <begin position="103"/>
        <end position="125"/>
    </location>
</feature>
<dbReference type="RefSeq" id="WP_039312268.1">
    <property type="nucleotide sequence ID" value="NZ_CP006905.1"/>
</dbReference>
<gene>
    <name evidence="2" type="ORF">U729_1063</name>
</gene>
<feature type="transmembrane region" description="Helical" evidence="1">
    <location>
        <begin position="37"/>
        <end position="57"/>
    </location>
</feature>
<feature type="transmembrane region" description="Helical" evidence="1">
    <location>
        <begin position="69"/>
        <end position="91"/>
    </location>
</feature>
<evidence type="ECO:0000313" key="2">
    <source>
        <dbReference type="EMBL" id="AIY84636.1"/>
    </source>
</evidence>
<dbReference type="EMBL" id="CP006905">
    <property type="protein sequence ID" value="AIY84636.1"/>
    <property type="molecule type" value="Genomic_DNA"/>
</dbReference>
<dbReference type="KEGG" id="cbv:U729_1063"/>
<keyword evidence="1" id="KW-0472">Membrane</keyword>
<reference evidence="2 3" key="1">
    <citation type="journal article" date="2015" name="Infect. Genet. Evol.">
        <title>Genomic sequences of six botulinum neurotoxin-producing strains representing three clostridial species illustrate the mobility and diversity of botulinum neurotoxin genes.</title>
        <authorList>
            <person name="Smith T.J."/>
            <person name="Hill K.K."/>
            <person name="Xie G."/>
            <person name="Foley B.T."/>
            <person name="Williamson C.H."/>
            <person name="Foster J.T."/>
            <person name="Johnson S.L."/>
            <person name="Chertkov O."/>
            <person name="Teshima H."/>
            <person name="Gibbons H.S."/>
            <person name="Johnsky L.A."/>
            <person name="Karavis M.A."/>
            <person name="Smith L.A."/>
        </authorList>
    </citation>
    <scope>NUCLEOTIDE SEQUENCE [LARGE SCALE GENOMIC DNA]</scope>
    <source>
        <strain evidence="2">Sullivan</strain>
    </source>
</reference>
<keyword evidence="1" id="KW-0812">Transmembrane</keyword>
<organism evidence="2 3">
    <name type="scientific">Clostridium baratii str. Sullivan</name>
    <dbReference type="NCBI Taxonomy" id="1415775"/>
    <lineage>
        <taxon>Bacteria</taxon>
        <taxon>Bacillati</taxon>
        <taxon>Bacillota</taxon>
        <taxon>Clostridia</taxon>
        <taxon>Eubacteriales</taxon>
        <taxon>Clostridiaceae</taxon>
        <taxon>Clostridium</taxon>
    </lineage>
</organism>